<keyword evidence="4" id="KW-0804">Transcription</keyword>
<feature type="domain" description="HTH tetR-type" evidence="6">
    <location>
        <begin position="18"/>
        <end position="78"/>
    </location>
</feature>
<dbReference type="Proteomes" id="UP000010878">
    <property type="component" value="Chromosome"/>
</dbReference>
<evidence type="ECO:0000256" key="3">
    <source>
        <dbReference type="ARBA" id="ARBA00023125"/>
    </source>
</evidence>
<reference evidence="7 8" key="1">
    <citation type="submission" date="2012-11" db="EMBL/GenBank/DDBJ databases">
        <title>FINISHED of Natronococcus occultus SP4, DSM 3396.</title>
        <authorList>
            <consortium name="DOE Joint Genome Institute"/>
            <person name="Eisen J."/>
            <person name="Huntemann M."/>
            <person name="Wei C.-L."/>
            <person name="Han J."/>
            <person name="Detter J.C."/>
            <person name="Han C."/>
            <person name="Tapia R."/>
            <person name="Chen A."/>
            <person name="Kyrpides N."/>
            <person name="Mavromatis K."/>
            <person name="Markowitz V."/>
            <person name="Szeto E."/>
            <person name="Ivanova N."/>
            <person name="Mikhailova N."/>
            <person name="Ovchinnikova G."/>
            <person name="Pagani I."/>
            <person name="Pati A."/>
            <person name="Goodwin L."/>
            <person name="Nordberg H.P."/>
            <person name="Cantor M.N."/>
            <person name="Hua S.X."/>
            <person name="Woyke T."/>
            <person name="Eisen J."/>
            <person name="Klenk H.-P."/>
            <person name="Klenk H.-P."/>
        </authorList>
    </citation>
    <scope>NUCLEOTIDE SEQUENCE [LARGE SCALE GENOMIC DNA]</scope>
    <source>
        <strain evidence="7 8">SP4</strain>
    </source>
</reference>
<dbReference type="Pfam" id="PF00440">
    <property type="entry name" value="TetR_N"/>
    <property type="match status" value="1"/>
</dbReference>
<dbReference type="InterPro" id="IPR009057">
    <property type="entry name" value="Homeodomain-like_sf"/>
</dbReference>
<keyword evidence="8" id="KW-1185">Reference proteome</keyword>
<dbReference type="PROSITE" id="PS50977">
    <property type="entry name" value="HTH_TETR_2"/>
    <property type="match status" value="1"/>
</dbReference>
<dbReference type="eggNOG" id="arCOG02646">
    <property type="taxonomic scope" value="Archaea"/>
</dbReference>
<dbReference type="KEGG" id="nou:Natoc_0450"/>
<dbReference type="InterPro" id="IPR039538">
    <property type="entry name" value="BetI_C"/>
</dbReference>
<evidence type="ECO:0000313" key="8">
    <source>
        <dbReference type="Proteomes" id="UP000010878"/>
    </source>
</evidence>
<evidence type="ECO:0000256" key="4">
    <source>
        <dbReference type="ARBA" id="ARBA00023163"/>
    </source>
</evidence>
<dbReference type="PANTHER" id="PTHR30055:SF234">
    <property type="entry name" value="HTH-TYPE TRANSCRIPTIONAL REGULATOR BETI"/>
    <property type="match status" value="1"/>
</dbReference>
<protein>
    <submittedName>
        <fullName evidence="7">Transcriptional regulator</fullName>
    </submittedName>
</protein>
<accession>L0JWV4</accession>
<dbReference type="STRING" id="694430.Natoc_0450"/>
<evidence type="ECO:0000256" key="5">
    <source>
        <dbReference type="PROSITE-ProRule" id="PRU00335"/>
    </source>
</evidence>
<evidence type="ECO:0000256" key="1">
    <source>
        <dbReference type="ARBA" id="ARBA00022491"/>
    </source>
</evidence>
<gene>
    <name evidence="7" type="ORF">Natoc_0450</name>
</gene>
<evidence type="ECO:0000256" key="2">
    <source>
        <dbReference type="ARBA" id="ARBA00023015"/>
    </source>
</evidence>
<dbReference type="InterPro" id="IPR050109">
    <property type="entry name" value="HTH-type_TetR-like_transc_reg"/>
</dbReference>
<sequence length="209" mass="24134">MGGTSGGKRSMTLGEDLDETTAAIMDAVYRALSRNGYPETTMSEIAAEFEKSKSLLYYHYESKEEILNDFFAHLCEHLEATLVEDAPDDPYEQLLALIDRLLPAEMDNEALRFRRAFFEIRSQAPHNQSYHEQIKRSDEIVLEALTETIRRGVEEGRFVDVDPEREAELLFSTSYGIMERGVALEDRSLIERNRATLYDRIERWLLEAE</sequence>
<keyword evidence="2" id="KW-0805">Transcription regulation</keyword>
<dbReference type="RefSeq" id="WP_015319769.1">
    <property type="nucleotide sequence ID" value="NC_019974.1"/>
</dbReference>
<proteinExistence type="predicted"/>
<dbReference type="PANTHER" id="PTHR30055">
    <property type="entry name" value="HTH-TYPE TRANSCRIPTIONAL REGULATOR RUTR"/>
    <property type="match status" value="1"/>
</dbReference>
<keyword evidence="3 5" id="KW-0238">DNA-binding</keyword>
<organism evidence="7 8">
    <name type="scientific">Natronococcus occultus SP4</name>
    <dbReference type="NCBI Taxonomy" id="694430"/>
    <lineage>
        <taxon>Archaea</taxon>
        <taxon>Methanobacteriati</taxon>
        <taxon>Methanobacteriota</taxon>
        <taxon>Stenosarchaea group</taxon>
        <taxon>Halobacteria</taxon>
        <taxon>Halobacteriales</taxon>
        <taxon>Natrialbaceae</taxon>
        <taxon>Natronococcus</taxon>
    </lineage>
</organism>
<dbReference type="GO" id="GO:0000976">
    <property type="term" value="F:transcription cis-regulatory region binding"/>
    <property type="evidence" value="ECO:0007669"/>
    <property type="project" value="TreeGrafter"/>
</dbReference>
<evidence type="ECO:0000313" key="7">
    <source>
        <dbReference type="EMBL" id="AGB36313.1"/>
    </source>
</evidence>
<dbReference type="EMBL" id="CP003929">
    <property type="protein sequence ID" value="AGB36313.1"/>
    <property type="molecule type" value="Genomic_DNA"/>
</dbReference>
<dbReference type="SUPFAM" id="SSF46689">
    <property type="entry name" value="Homeodomain-like"/>
    <property type="match status" value="1"/>
</dbReference>
<dbReference type="GeneID" id="14405478"/>
<feature type="DNA-binding region" description="H-T-H motif" evidence="5">
    <location>
        <begin position="41"/>
        <end position="60"/>
    </location>
</feature>
<dbReference type="SUPFAM" id="SSF48498">
    <property type="entry name" value="Tetracyclin repressor-like, C-terminal domain"/>
    <property type="match status" value="1"/>
</dbReference>
<dbReference type="InterPro" id="IPR036271">
    <property type="entry name" value="Tet_transcr_reg_TetR-rel_C_sf"/>
</dbReference>
<dbReference type="GO" id="GO:0003700">
    <property type="term" value="F:DNA-binding transcription factor activity"/>
    <property type="evidence" value="ECO:0007669"/>
    <property type="project" value="TreeGrafter"/>
</dbReference>
<dbReference type="HOGENOM" id="CLU_069356_15_3_2"/>
<dbReference type="AlphaFoldDB" id="L0JWV4"/>
<dbReference type="PRINTS" id="PR00455">
    <property type="entry name" value="HTHTETR"/>
</dbReference>
<name>L0JWV4_9EURY</name>
<dbReference type="OrthoDB" id="135877at2157"/>
<evidence type="ECO:0000259" key="6">
    <source>
        <dbReference type="PROSITE" id="PS50977"/>
    </source>
</evidence>
<dbReference type="InterPro" id="IPR001647">
    <property type="entry name" value="HTH_TetR"/>
</dbReference>
<keyword evidence="1" id="KW-0678">Repressor</keyword>
<dbReference type="Gene3D" id="1.10.357.10">
    <property type="entry name" value="Tetracycline Repressor, domain 2"/>
    <property type="match status" value="1"/>
</dbReference>
<dbReference type="Pfam" id="PF13977">
    <property type="entry name" value="TetR_C_6"/>
    <property type="match status" value="1"/>
</dbReference>